<evidence type="ECO:0000259" key="6">
    <source>
        <dbReference type="PROSITE" id="PS51158"/>
    </source>
</evidence>
<evidence type="ECO:0000256" key="5">
    <source>
        <dbReference type="ARBA" id="ARBA00022840"/>
    </source>
</evidence>
<organism evidence="7 8">
    <name type="scientific">Rhizophagus irregularis</name>
    <dbReference type="NCBI Taxonomy" id="588596"/>
    <lineage>
        <taxon>Eukaryota</taxon>
        <taxon>Fungi</taxon>
        <taxon>Fungi incertae sedis</taxon>
        <taxon>Mucoromycota</taxon>
        <taxon>Glomeromycotina</taxon>
        <taxon>Glomeromycetes</taxon>
        <taxon>Glomerales</taxon>
        <taxon>Glomeraceae</taxon>
        <taxon>Rhizophagus</taxon>
    </lineage>
</organism>
<dbReference type="SUPFAM" id="SSF56112">
    <property type="entry name" value="Protein kinase-like (PK-like)"/>
    <property type="match status" value="1"/>
</dbReference>
<keyword evidence="3" id="KW-0547">Nucleotide-binding</keyword>
<evidence type="ECO:0000256" key="4">
    <source>
        <dbReference type="ARBA" id="ARBA00022777"/>
    </source>
</evidence>
<dbReference type="GO" id="GO:0031037">
    <property type="term" value="P:myosin II filament disassembly"/>
    <property type="evidence" value="ECO:0007669"/>
    <property type="project" value="TreeGrafter"/>
</dbReference>
<dbReference type="Proteomes" id="UP000232722">
    <property type="component" value="Unassembled WGS sequence"/>
</dbReference>
<dbReference type="AlphaFoldDB" id="A0A2N0P717"/>
<gene>
    <name evidence="7" type="ORF">RhiirA5_424992</name>
</gene>
<dbReference type="PROSITE" id="PS51158">
    <property type="entry name" value="ALPHA_KINASE"/>
    <property type="match status" value="1"/>
</dbReference>
<dbReference type="CDD" id="cd04515">
    <property type="entry name" value="Alpha_kinase"/>
    <property type="match status" value="1"/>
</dbReference>
<evidence type="ECO:0000313" key="7">
    <source>
        <dbReference type="EMBL" id="PKC02622.1"/>
    </source>
</evidence>
<dbReference type="VEuPathDB" id="FungiDB:RhiirA1_522859"/>
<dbReference type="InterPro" id="IPR004166">
    <property type="entry name" value="a-kinase_dom"/>
</dbReference>
<dbReference type="InterPro" id="IPR011009">
    <property type="entry name" value="Kinase-like_dom_sf"/>
</dbReference>
<evidence type="ECO:0000256" key="1">
    <source>
        <dbReference type="ARBA" id="ARBA00022527"/>
    </source>
</evidence>
<comment type="caution">
    <text evidence="7">The sequence shown here is derived from an EMBL/GenBank/DDBJ whole genome shotgun (WGS) entry which is preliminary data.</text>
</comment>
<dbReference type="SMART" id="SM00811">
    <property type="entry name" value="Alpha_kinase"/>
    <property type="match status" value="1"/>
</dbReference>
<dbReference type="InterPro" id="IPR025874">
    <property type="entry name" value="DZR"/>
</dbReference>
<keyword evidence="5" id="KW-0067">ATP-binding</keyword>
<dbReference type="GO" id="GO:1903013">
    <property type="term" value="P:response to differentiation-inducing factor 1"/>
    <property type="evidence" value="ECO:0007669"/>
    <property type="project" value="TreeGrafter"/>
</dbReference>
<dbReference type="Gene3D" id="3.30.200.20">
    <property type="entry name" value="Phosphorylase Kinase, domain 1"/>
    <property type="match status" value="1"/>
</dbReference>
<dbReference type="GO" id="GO:0005524">
    <property type="term" value="F:ATP binding"/>
    <property type="evidence" value="ECO:0007669"/>
    <property type="project" value="UniProtKB-KW"/>
</dbReference>
<evidence type="ECO:0000313" key="8">
    <source>
        <dbReference type="Proteomes" id="UP000232722"/>
    </source>
</evidence>
<dbReference type="PANTHER" id="PTHR45992:SF2">
    <property type="entry name" value="EUKARYOTIC ELONGATION FACTOR 2 KINASE"/>
    <property type="match status" value="1"/>
</dbReference>
<dbReference type="GO" id="GO:0004674">
    <property type="term" value="F:protein serine/threonine kinase activity"/>
    <property type="evidence" value="ECO:0007669"/>
    <property type="project" value="UniProtKB-KW"/>
</dbReference>
<name>A0A2N0P717_9GLOM</name>
<dbReference type="Gene3D" id="3.20.200.10">
    <property type="entry name" value="MHCK/EF2 kinase"/>
    <property type="match status" value="1"/>
</dbReference>
<accession>A0A2N0P717</accession>
<protein>
    <submittedName>
        <fullName evidence="7">Kinase-like protein</fullName>
    </submittedName>
</protein>
<reference evidence="7 8" key="1">
    <citation type="submission" date="2016-04" db="EMBL/GenBank/DDBJ databases">
        <title>Genome analyses suggest a sexual origin of heterokaryosis in a supposedly ancient asexual fungus.</title>
        <authorList>
            <person name="Ropars J."/>
            <person name="Sedzielewska K."/>
            <person name="Noel J."/>
            <person name="Charron P."/>
            <person name="Farinelli L."/>
            <person name="Marton T."/>
            <person name="Kruger M."/>
            <person name="Pelin A."/>
            <person name="Brachmann A."/>
            <person name="Corradi N."/>
        </authorList>
    </citation>
    <scope>NUCLEOTIDE SEQUENCE [LARGE SCALE GENOMIC DNA]</scope>
    <source>
        <strain evidence="7 8">A5</strain>
    </source>
</reference>
<dbReference type="PANTHER" id="PTHR45992">
    <property type="entry name" value="EUKARYOTIC ELONGATION FACTOR 2 KINASE-RELATED"/>
    <property type="match status" value="1"/>
</dbReference>
<feature type="domain" description="Alpha-type protein kinase" evidence="6">
    <location>
        <begin position="311"/>
        <end position="538"/>
    </location>
</feature>
<dbReference type="InterPro" id="IPR051852">
    <property type="entry name" value="Alpha-type_PK"/>
</dbReference>
<keyword evidence="1" id="KW-0723">Serine/threonine-protein kinase</keyword>
<keyword evidence="4 7" id="KW-0418">Kinase</keyword>
<evidence type="ECO:0000256" key="2">
    <source>
        <dbReference type="ARBA" id="ARBA00022679"/>
    </source>
</evidence>
<evidence type="ECO:0000256" key="3">
    <source>
        <dbReference type="ARBA" id="ARBA00022741"/>
    </source>
</evidence>
<dbReference type="EMBL" id="LLXJ01001351">
    <property type="protein sequence ID" value="PKC02622.1"/>
    <property type="molecule type" value="Genomic_DNA"/>
</dbReference>
<proteinExistence type="predicted"/>
<reference evidence="7 8" key="2">
    <citation type="submission" date="2017-09" db="EMBL/GenBank/DDBJ databases">
        <title>Extensive intraspecific genome diversity in a model arbuscular mycorrhizal fungus.</title>
        <authorList>
            <person name="Chen E.C."/>
            <person name="Morin E."/>
            <person name="Beaudet D."/>
            <person name="Noel J."/>
            <person name="Ndikumana S."/>
            <person name="Charron P."/>
            <person name="St-Onge C."/>
            <person name="Giorgi J."/>
            <person name="Grigoriev I.V."/>
            <person name="Roux C."/>
            <person name="Martin F.M."/>
            <person name="Corradi N."/>
        </authorList>
    </citation>
    <scope>NUCLEOTIDE SEQUENCE [LARGE SCALE GENOMIC DNA]</scope>
    <source>
        <strain evidence="7 8">A5</strain>
    </source>
</reference>
<dbReference type="Pfam" id="PF12773">
    <property type="entry name" value="DZR"/>
    <property type="match status" value="1"/>
</dbReference>
<sequence>MSILFLILSTKYRRCHNCDQIVNNKYAFCTNCGNKLQWACPSCKKEITELSTKFCGWCGKSISNFSCNQDANGSLHNIVKIVQEKHNDHQISDAKGKFGNALQAHANIRGFAINKASGRQRQVKEKNKKTIYVEAMAYNDRKNQGEKLNGIPKKIYNFSPEEKIETVLITLINDLEKEIGYTEKMDCWIGDVKGVKLNTNTFTYVSDLDSIKGKITLVFRKLNSKIVEPIDQPSLKFRPFNKFDDQKVVQKKFKNNQNFSYNNHDNNQISLSTSTLLSAPTLTHTQLNVKYANMAVPHVFTPPHDSYHIMEFDSKSSKWNKTNKTKTMKINLPKIPFSRGGMRYSYKFVSNDMPENLFAEEKQYEWVAKTYITDRRNTVEVLSVDVQMQMLCQEIMKRFHKKASVLKIPNITKYSFIPIALLQNCRTLKYFTVEPFIYGEYVKYNSNDGFYAKVKSEANEVAQAFSHFSYNDSGQKLVVVDMQGTDFLFTDPQIHSILPSIAIQFSQGNCGQRGITAFLKSHICNNICEKMQNGLFDVFPGLEGTFFLANGLFDVFPGLEGTFFSAHFLDLEERSFQHIFWIWRNGLFDVFPELEGSKPES</sequence>
<dbReference type="Pfam" id="PF02816">
    <property type="entry name" value="Alpha_kinase"/>
    <property type="match status" value="1"/>
</dbReference>
<keyword evidence="2" id="KW-0808">Transferase</keyword>